<keyword evidence="3" id="KW-1185">Reference proteome</keyword>
<dbReference type="Proteomes" id="UP001233999">
    <property type="component" value="Unassembled WGS sequence"/>
</dbReference>
<keyword evidence="1" id="KW-0472">Membrane</keyword>
<evidence type="ECO:0000313" key="2">
    <source>
        <dbReference type="EMBL" id="KAJ9581142.1"/>
    </source>
</evidence>
<name>A0AAD8E919_DIPPU</name>
<proteinExistence type="predicted"/>
<keyword evidence="1" id="KW-0812">Transmembrane</keyword>
<evidence type="ECO:0000313" key="3">
    <source>
        <dbReference type="Proteomes" id="UP001233999"/>
    </source>
</evidence>
<feature type="non-terminal residue" evidence="2">
    <location>
        <position position="53"/>
    </location>
</feature>
<dbReference type="AlphaFoldDB" id="A0AAD8E919"/>
<keyword evidence="1" id="KW-1133">Transmembrane helix</keyword>
<sequence length="53" mass="6098">TFVAFQIRDCYVSLPHILIHMPFGIPFGLFLTLLALIVEMRDSSETTVIYVIR</sequence>
<feature type="non-terminal residue" evidence="2">
    <location>
        <position position="1"/>
    </location>
</feature>
<reference evidence="2" key="2">
    <citation type="submission" date="2023-05" db="EMBL/GenBank/DDBJ databases">
        <authorList>
            <person name="Fouks B."/>
        </authorList>
    </citation>
    <scope>NUCLEOTIDE SEQUENCE</scope>
    <source>
        <strain evidence="2">Stay&amp;Tobe</strain>
        <tissue evidence="2">Testes</tissue>
    </source>
</reference>
<feature type="transmembrane region" description="Helical" evidence="1">
    <location>
        <begin position="17"/>
        <end position="38"/>
    </location>
</feature>
<dbReference type="EMBL" id="JASPKZ010008011">
    <property type="protein sequence ID" value="KAJ9581142.1"/>
    <property type="molecule type" value="Genomic_DNA"/>
</dbReference>
<protein>
    <submittedName>
        <fullName evidence="2">Uncharacterized protein</fullName>
    </submittedName>
</protein>
<reference evidence="2" key="1">
    <citation type="journal article" date="2023" name="IScience">
        <title>Live-bearing cockroach genome reveals convergent evolutionary mechanisms linked to viviparity in insects and beyond.</title>
        <authorList>
            <person name="Fouks B."/>
            <person name="Harrison M.C."/>
            <person name="Mikhailova A.A."/>
            <person name="Marchal E."/>
            <person name="English S."/>
            <person name="Carruthers M."/>
            <person name="Jennings E.C."/>
            <person name="Chiamaka E.L."/>
            <person name="Frigard R.A."/>
            <person name="Pippel M."/>
            <person name="Attardo G.M."/>
            <person name="Benoit J.B."/>
            <person name="Bornberg-Bauer E."/>
            <person name="Tobe S.S."/>
        </authorList>
    </citation>
    <scope>NUCLEOTIDE SEQUENCE</scope>
    <source>
        <strain evidence="2">Stay&amp;Tobe</strain>
    </source>
</reference>
<evidence type="ECO:0000256" key="1">
    <source>
        <dbReference type="SAM" id="Phobius"/>
    </source>
</evidence>
<gene>
    <name evidence="2" type="ORF">L9F63_023681</name>
</gene>
<accession>A0AAD8E919</accession>
<comment type="caution">
    <text evidence="2">The sequence shown here is derived from an EMBL/GenBank/DDBJ whole genome shotgun (WGS) entry which is preliminary data.</text>
</comment>
<organism evidence="2 3">
    <name type="scientific">Diploptera punctata</name>
    <name type="common">Pacific beetle cockroach</name>
    <dbReference type="NCBI Taxonomy" id="6984"/>
    <lineage>
        <taxon>Eukaryota</taxon>
        <taxon>Metazoa</taxon>
        <taxon>Ecdysozoa</taxon>
        <taxon>Arthropoda</taxon>
        <taxon>Hexapoda</taxon>
        <taxon>Insecta</taxon>
        <taxon>Pterygota</taxon>
        <taxon>Neoptera</taxon>
        <taxon>Polyneoptera</taxon>
        <taxon>Dictyoptera</taxon>
        <taxon>Blattodea</taxon>
        <taxon>Blaberoidea</taxon>
        <taxon>Blaberidae</taxon>
        <taxon>Diplopterinae</taxon>
        <taxon>Diploptera</taxon>
    </lineage>
</organism>